<reference evidence="7 8" key="1">
    <citation type="submission" date="2024-06" db="EMBL/GenBank/DDBJ databases">
        <title>Genomic Encyclopedia of Type Strains, Phase IV (KMG-IV): sequencing the most valuable type-strain genomes for metagenomic binning, comparative biology and taxonomic classification.</title>
        <authorList>
            <person name="Goeker M."/>
        </authorList>
    </citation>
    <scope>NUCLEOTIDE SEQUENCE [LARGE SCALE GENOMIC DNA]</scope>
    <source>
        <strain evidence="7 8">DSM 29780</strain>
    </source>
</reference>
<feature type="transmembrane region" description="Helical" evidence="6">
    <location>
        <begin position="360"/>
        <end position="381"/>
    </location>
</feature>
<keyword evidence="8" id="KW-1185">Reference proteome</keyword>
<keyword evidence="3 6" id="KW-0812">Transmembrane</keyword>
<feature type="transmembrane region" description="Helical" evidence="6">
    <location>
        <begin position="75"/>
        <end position="102"/>
    </location>
</feature>
<feature type="transmembrane region" description="Helical" evidence="6">
    <location>
        <begin position="257"/>
        <end position="283"/>
    </location>
</feature>
<evidence type="ECO:0000256" key="5">
    <source>
        <dbReference type="ARBA" id="ARBA00023136"/>
    </source>
</evidence>
<accession>A0ABV2J552</accession>
<dbReference type="Pfam" id="PF01943">
    <property type="entry name" value="Polysacc_synt"/>
    <property type="match status" value="1"/>
</dbReference>
<dbReference type="RefSeq" id="WP_354558352.1">
    <property type="nucleotide sequence ID" value="NZ_JBEPMB010000010.1"/>
</dbReference>
<feature type="transmembrane region" description="Helical" evidence="6">
    <location>
        <begin position="335"/>
        <end position="354"/>
    </location>
</feature>
<keyword evidence="2" id="KW-1003">Cell membrane</keyword>
<evidence type="ECO:0000313" key="8">
    <source>
        <dbReference type="Proteomes" id="UP001549047"/>
    </source>
</evidence>
<keyword evidence="5 6" id="KW-0472">Membrane</keyword>
<dbReference type="Proteomes" id="UP001549047">
    <property type="component" value="Unassembled WGS sequence"/>
</dbReference>
<dbReference type="PANTHER" id="PTHR30250">
    <property type="entry name" value="PST FAMILY PREDICTED COLANIC ACID TRANSPORTER"/>
    <property type="match status" value="1"/>
</dbReference>
<comment type="caution">
    <text evidence="7">The sequence shown here is derived from an EMBL/GenBank/DDBJ whole genome shotgun (WGS) entry which is preliminary data.</text>
</comment>
<feature type="transmembrane region" description="Helical" evidence="6">
    <location>
        <begin position="289"/>
        <end position="308"/>
    </location>
</feature>
<protein>
    <submittedName>
        <fullName evidence="7">O-antigen/teichoic acid export membrane protein</fullName>
    </submittedName>
</protein>
<dbReference type="InterPro" id="IPR050833">
    <property type="entry name" value="Poly_Biosynth_Transport"/>
</dbReference>
<organism evidence="7 8">
    <name type="scientific">Rhizobium aquaticum</name>
    <dbReference type="NCBI Taxonomy" id="1549636"/>
    <lineage>
        <taxon>Bacteria</taxon>
        <taxon>Pseudomonadati</taxon>
        <taxon>Pseudomonadota</taxon>
        <taxon>Alphaproteobacteria</taxon>
        <taxon>Hyphomicrobiales</taxon>
        <taxon>Rhizobiaceae</taxon>
        <taxon>Rhizobium/Agrobacterium group</taxon>
        <taxon>Rhizobium</taxon>
    </lineage>
</organism>
<name>A0ABV2J552_9HYPH</name>
<keyword evidence="4 6" id="KW-1133">Transmembrane helix</keyword>
<feature type="transmembrane region" description="Helical" evidence="6">
    <location>
        <begin position="123"/>
        <end position="143"/>
    </location>
</feature>
<feature type="transmembrane region" description="Helical" evidence="6">
    <location>
        <begin position="402"/>
        <end position="420"/>
    </location>
</feature>
<proteinExistence type="predicted"/>
<feature type="transmembrane region" description="Helical" evidence="6">
    <location>
        <begin position="214"/>
        <end position="236"/>
    </location>
</feature>
<dbReference type="InterPro" id="IPR002797">
    <property type="entry name" value="Polysacc_synth"/>
</dbReference>
<dbReference type="PANTHER" id="PTHR30250:SF11">
    <property type="entry name" value="O-ANTIGEN TRANSPORTER-RELATED"/>
    <property type="match status" value="1"/>
</dbReference>
<feature type="transmembrane region" description="Helical" evidence="6">
    <location>
        <begin position="47"/>
        <end position="69"/>
    </location>
</feature>
<sequence>MTAFDELSKTRDAQGQARWRQILAILIVVLKGGDAEARAQRMALSAFAIRVVSAAIAFVSQIILARLMGNFEYGLFTFVWVMTILLGNLSCLGFHTTVIRFLPEYREAGANAEIRGLTSTARLFSMTVATGVGAAGLIALHFLGDRIESYYVIPLFLAIFALPMVALGDVQEGMGRANSWPLAALTPTYIIRPLLILFFMAGAVRFGYPPTARTAMVSTLAALYITSVGQFIFVVARIGRHYPSESRKIDFGNWFRVAIPIFFIEGFLYLLTNFDVVIVGFYLDPSDVAIYFAAAKTMALVHFVFFSVKAAASARFSTLWAAGDKSRLAQFARQAARWSFWPSLAIGLLVLVAGKLLLSLFGHAFVAGYPLLAILLVGILAKASIGPGEALLSMVGEQRRCVVIYATALAVNLGLNVTLIPHYGLYGVAIATSGAMVFEAVALHITIRRTLGIALSAFAVSPAKFDSRGQS</sequence>
<evidence type="ECO:0000256" key="3">
    <source>
        <dbReference type="ARBA" id="ARBA00022692"/>
    </source>
</evidence>
<evidence type="ECO:0000256" key="2">
    <source>
        <dbReference type="ARBA" id="ARBA00022475"/>
    </source>
</evidence>
<evidence type="ECO:0000256" key="4">
    <source>
        <dbReference type="ARBA" id="ARBA00022989"/>
    </source>
</evidence>
<evidence type="ECO:0000256" key="6">
    <source>
        <dbReference type="SAM" id="Phobius"/>
    </source>
</evidence>
<gene>
    <name evidence="7" type="ORF">ABID16_004232</name>
</gene>
<comment type="subcellular location">
    <subcellularLocation>
        <location evidence="1">Cell membrane</location>
        <topology evidence="1">Multi-pass membrane protein</topology>
    </subcellularLocation>
</comment>
<feature type="transmembrane region" description="Helical" evidence="6">
    <location>
        <begin position="426"/>
        <end position="447"/>
    </location>
</feature>
<feature type="transmembrane region" description="Helical" evidence="6">
    <location>
        <begin position="149"/>
        <end position="168"/>
    </location>
</feature>
<feature type="transmembrane region" description="Helical" evidence="6">
    <location>
        <begin position="189"/>
        <end position="208"/>
    </location>
</feature>
<dbReference type="EMBL" id="JBEPMB010000010">
    <property type="protein sequence ID" value="MET3615885.1"/>
    <property type="molecule type" value="Genomic_DNA"/>
</dbReference>
<evidence type="ECO:0000313" key="7">
    <source>
        <dbReference type="EMBL" id="MET3615885.1"/>
    </source>
</evidence>
<evidence type="ECO:0000256" key="1">
    <source>
        <dbReference type="ARBA" id="ARBA00004651"/>
    </source>
</evidence>